<evidence type="ECO:0000256" key="1">
    <source>
        <dbReference type="SAM" id="MobiDB-lite"/>
    </source>
</evidence>
<dbReference type="PANTHER" id="PTHR45725">
    <property type="entry name" value="FORMIN HOMOLOGY 2 FAMILY MEMBER"/>
    <property type="match status" value="1"/>
</dbReference>
<comment type="caution">
    <text evidence="2">The sequence shown here is derived from an EMBL/GenBank/DDBJ whole genome shotgun (WGS) entry which is preliminary data.</text>
</comment>
<organism evidence="2 3">
    <name type="scientific">Paratrimastix pyriformis</name>
    <dbReference type="NCBI Taxonomy" id="342808"/>
    <lineage>
        <taxon>Eukaryota</taxon>
        <taxon>Metamonada</taxon>
        <taxon>Preaxostyla</taxon>
        <taxon>Paratrimastigidae</taxon>
        <taxon>Paratrimastix</taxon>
    </lineage>
</organism>
<proteinExistence type="predicted"/>
<feature type="compositionally biased region" description="Low complexity" evidence="1">
    <location>
        <begin position="255"/>
        <end position="272"/>
    </location>
</feature>
<feature type="compositionally biased region" description="Pro residues" evidence="1">
    <location>
        <begin position="565"/>
        <end position="575"/>
    </location>
</feature>
<dbReference type="Proteomes" id="UP001141327">
    <property type="component" value="Unassembled WGS sequence"/>
</dbReference>
<gene>
    <name evidence="2" type="ORF">PAPYR_4159</name>
</gene>
<feature type="region of interest" description="Disordered" evidence="1">
    <location>
        <begin position="245"/>
        <end position="283"/>
    </location>
</feature>
<feature type="region of interest" description="Disordered" evidence="1">
    <location>
        <begin position="560"/>
        <end position="609"/>
    </location>
</feature>
<dbReference type="InterPro" id="IPR051425">
    <property type="entry name" value="Formin_Homology"/>
</dbReference>
<accession>A0ABQ8UP12</accession>
<reference evidence="2" key="1">
    <citation type="journal article" date="2022" name="bioRxiv">
        <title>Genomics of Preaxostyla Flagellates Illuminates Evolutionary Transitions and the Path Towards Mitochondrial Loss.</title>
        <authorList>
            <person name="Novak L.V.F."/>
            <person name="Treitli S.C."/>
            <person name="Pyrih J."/>
            <person name="Halakuc P."/>
            <person name="Pipaliya S.V."/>
            <person name="Vacek V."/>
            <person name="Brzon O."/>
            <person name="Soukal P."/>
            <person name="Eme L."/>
            <person name="Dacks J.B."/>
            <person name="Karnkowska A."/>
            <person name="Elias M."/>
            <person name="Hampl V."/>
        </authorList>
    </citation>
    <scope>NUCLEOTIDE SEQUENCE</scope>
    <source>
        <strain evidence="2">RCP-MX</strain>
    </source>
</reference>
<sequence length="762" mass="80048">MSGKKAAGKKLYISQETFDQAVKENMDDFGMEREEAVSDAVRQFETQGVDLSNINKGTAAPDAAVSLPPQLATLEAFRTALFQAYPPNPACTRTLAEDAALFAPLLTAMHSALSAEAPAGLPAAIDIRTILIANRAVENLVRLLHLSILPALEAPAATLTPALWEFVALVPDLIGAILKGNPDYLTLPAARAKEALPPLAAHFWLPMSEWDVVPALPKHTDGLELFCSAISALQARAEALGLTRPAPPPLPAVETADPTTATPGAATHPTPAKRLMPHMPAPQPDGPLARALRREGDGGAECLQEVGRVFAAEARFVEALRACCMKHESHRHQLTLRPECALIGLLRAGIHQCVELGQLHLSPSSVAPLPSAVLSGAPALVRALCAQARILTNDDDVRVHAGHAHEHSRWMVEAGLAQVLLGLVRTVLPVHASQPRSPLCDPMVAECMSTLARITTRQEHCEELLAPPPVAREDGTGPVEGPAPEGVMPYLAAALQGCIAARRVEGAAASSIAVGRQAASLARALSSSDSAKQVMVQGHIPQLLVDCMAQYSQTAAAAPAAPAGTPVPSPSPAPAPHAVSVPVTASPVPTPTLSVSPPTEATPAPQAPREVPQEVVGLVEQASAALAGFLLRNPSLAAALTQTHGLPAVVVQCMRTFRTSIPINQKLCHVVRNSVARASEKVPIAAMYLELGIESLIRAAMTLHVSPTAAPPQGEPVHDTAVSDEVRRGGCWEAGFSALRDLGCRVEFREEWKGTGLGLARE</sequence>
<keyword evidence="3" id="KW-1185">Reference proteome</keyword>
<protein>
    <submittedName>
        <fullName evidence="2">Uncharacterized protein</fullName>
    </submittedName>
</protein>
<dbReference type="PANTHER" id="PTHR45725:SF18">
    <property type="entry name" value="ORC1-LIKE AAA ATPASE DOMAIN-CONTAINING PROTEIN"/>
    <property type="match status" value="1"/>
</dbReference>
<evidence type="ECO:0000313" key="2">
    <source>
        <dbReference type="EMBL" id="KAJ4459766.1"/>
    </source>
</evidence>
<feature type="compositionally biased region" description="Low complexity" evidence="1">
    <location>
        <begin position="576"/>
        <end position="608"/>
    </location>
</feature>
<dbReference type="EMBL" id="JAPMOS010000017">
    <property type="protein sequence ID" value="KAJ4459766.1"/>
    <property type="molecule type" value="Genomic_DNA"/>
</dbReference>
<name>A0ABQ8UP12_9EUKA</name>
<evidence type="ECO:0000313" key="3">
    <source>
        <dbReference type="Proteomes" id="UP001141327"/>
    </source>
</evidence>